<dbReference type="SUPFAM" id="SSF50341">
    <property type="entry name" value="CheW-like"/>
    <property type="match status" value="3"/>
</dbReference>
<evidence type="ECO:0000256" key="3">
    <source>
        <dbReference type="ARBA" id="ARBA00022490"/>
    </source>
</evidence>
<feature type="domain" description="CheW-like" evidence="4">
    <location>
        <begin position="173"/>
        <end position="316"/>
    </location>
</feature>
<dbReference type="RefSeq" id="WP_211910763.1">
    <property type="nucleotide sequence ID" value="NZ_CP036498.1"/>
</dbReference>
<evidence type="ECO:0000256" key="1">
    <source>
        <dbReference type="ARBA" id="ARBA00004496"/>
    </source>
</evidence>
<dbReference type="PROSITE" id="PS50851">
    <property type="entry name" value="CHEW"/>
    <property type="match status" value="3"/>
</dbReference>
<dbReference type="Gene3D" id="2.30.30.40">
    <property type="entry name" value="SH3 Domains"/>
    <property type="match status" value="3"/>
</dbReference>
<dbReference type="EMBL" id="CP036498">
    <property type="protein sequence ID" value="QUS42027.1"/>
    <property type="molecule type" value="Genomic_DNA"/>
</dbReference>
<proteinExistence type="predicted"/>
<dbReference type="Gene3D" id="2.40.50.180">
    <property type="entry name" value="CheA-289, Domain 4"/>
    <property type="match status" value="3"/>
</dbReference>
<dbReference type="PANTHER" id="PTHR22617:SF45">
    <property type="entry name" value="CHEMOTAXIS PROTEIN CHEW"/>
    <property type="match status" value="1"/>
</dbReference>
<evidence type="ECO:0000256" key="2">
    <source>
        <dbReference type="ARBA" id="ARBA00021483"/>
    </source>
</evidence>
<feature type="domain" description="CheW-like" evidence="4">
    <location>
        <begin position="9"/>
        <end position="148"/>
    </location>
</feature>
<evidence type="ECO:0000313" key="5">
    <source>
        <dbReference type="EMBL" id="QUS42027.1"/>
    </source>
</evidence>
<evidence type="ECO:0000259" key="4">
    <source>
        <dbReference type="PROSITE" id="PS50851"/>
    </source>
</evidence>
<evidence type="ECO:0000313" key="6">
    <source>
        <dbReference type="Proteomes" id="UP000682843"/>
    </source>
</evidence>
<dbReference type="SMART" id="SM00260">
    <property type="entry name" value="CheW"/>
    <property type="match status" value="3"/>
</dbReference>
<gene>
    <name evidence="5" type="ORF">RPMA_26775</name>
</gene>
<dbReference type="InterPro" id="IPR036061">
    <property type="entry name" value="CheW-like_dom_sf"/>
</dbReference>
<dbReference type="PANTHER" id="PTHR22617">
    <property type="entry name" value="CHEMOTAXIS SENSOR HISTIDINE KINASE-RELATED"/>
    <property type="match status" value="1"/>
</dbReference>
<feature type="domain" description="CheW-like" evidence="4">
    <location>
        <begin position="340"/>
        <end position="482"/>
    </location>
</feature>
<reference evidence="5 6" key="1">
    <citation type="submission" date="2019-02" db="EMBL/GenBank/DDBJ databases">
        <title>Emended description of the genus Rhodopseudomonas and description of Rhodopseudomonas albus sp. nov., a non-phototrophic, heavy-metal-tolerant bacterium isolated from garden soil.</title>
        <authorList>
            <person name="Bao Z."/>
            <person name="Cao W.W."/>
            <person name="Sato Y."/>
            <person name="Nishizawa T."/>
            <person name="Zhao J."/>
            <person name="Guo Y."/>
            <person name="Ohta H."/>
        </authorList>
    </citation>
    <scope>NUCLEOTIDE SEQUENCE [LARGE SCALE GENOMIC DNA]</scope>
    <source>
        <strain evidence="5 6">SK50-23</strain>
    </source>
</reference>
<comment type="subcellular location">
    <subcellularLocation>
        <location evidence="1">Cytoplasm</location>
    </subcellularLocation>
</comment>
<name>A0ABX8AE65_9BRAD</name>
<keyword evidence="3" id="KW-0963">Cytoplasm</keyword>
<organism evidence="5 6">
    <name type="scientific">Tardiphaga alba</name>
    <dbReference type="NCBI Taxonomy" id="340268"/>
    <lineage>
        <taxon>Bacteria</taxon>
        <taxon>Pseudomonadati</taxon>
        <taxon>Pseudomonadota</taxon>
        <taxon>Alphaproteobacteria</taxon>
        <taxon>Hyphomicrobiales</taxon>
        <taxon>Nitrobacteraceae</taxon>
        <taxon>Tardiphaga</taxon>
    </lineage>
</organism>
<dbReference type="Pfam" id="PF01584">
    <property type="entry name" value="CheW"/>
    <property type="match status" value="3"/>
</dbReference>
<dbReference type="Proteomes" id="UP000682843">
    <property type="component" value="Chromosome"/>
</dbReference>
<sequence length="502" mass="53312">MPDHDAEHGARYLTFRSAGRLYAVIADKVSEVVRMSPLARVPQAPKSLLGLTNLRGTVVPVAGVRSLLGRSEIAVSDRSRLVVLGGATPVALAVDEVASLETVDARHVKLAEADMSAEADEQLDGIFQTRTGITKILNIDALLARAFPRTTARRATGTATRAAVAVPVSYAAGRRLVTFLVAGQEYALSLDAIREIVLAPDDLTQVPGSDEAVRGVMAYRDRLLPLLSLRVLLGVGAAAETGRTVIVTAVRGVIVGLVADSARDILTVDPQRVEPAPKVLSARAGGEARIQEIYRSSERRLISILVTEALFREDVMQKLSQATAGATAIGKAVTNTQTAELRFLVFRLDGNEFALPIDAVGEVARVPDQITRLPKTPKFLEGVINLRGAVLPVIDQRRRFDMAPSDGGASRRLVVVTSQDHRAGLIVDGVTEVLRCSAEAIQPAPDLTGDALSLVGSVINLGGAGRMVLLLDPAELLSRAERGLLDSFNRTPSAKGGRPSAQ</sequence>
<accession>A0ABX8AE65</accession>
<protein>
    <recommendedName>
        <fullName evidence="2">Chemotaxis protein CheW</fullName>
    </recommendedName>
</protein>
<dbReference type="InterPro" id="IPR002545">
    <property type="entry name" value="CheW-lke_dom"/>
</dbReference>
<keyword evidence="6" id="KW-1185">Reference proteome</keyword>
<dbReference type="InterPro" id="IPR039315">
    <property type="entry name" value="CheW"/>
</dbReference>